<sequence length="33" mass="3842">METRLPCPQQVDLDCLCGECRGCYGYHNFQKFS</sequence>
<protein>
    <submittedName>
        <fullName evidence="1">Uncharacterized protein</fullName>
    </submittedName>
</protein>
<reference evidence="1" key="1">
    <citation type="submission" date="2018-02" db="EMBL/GenBank/DDBJ databases">
        <title>Rhizophora mucronata_Transcriptome.</title>
        <authorList>
            <person name="Meera S.P."/>
            <person name="Sreeshan A."/>
            <person name="Augustine A."/>
        </authorList>
    </citation>
    <scope>NUCLEOTIDE SEQUENCE</scope>
    <source>
        <tissue evidence="1">Leaf</tissue>
    </source>
</reference>
<name>A0A2P2QZL6_RHIMU</name>
<dbReference type="AlphaFoldDB" id="A0A2P2QZL6"/>
<organism evidence="1">
    <name type="scientific">Rhizophora mucronata</name>
    <name type="common">Asiatic mangrove</name>
    <dbReference type="NCBI Taxonomy" id="61149"/>
    <lineage>
        <taxon>Eukaryota</taxon>
        <taxon>Viridiplantae</taxon>
        <taxon>Streptophyta</taxon>
        <taxon>Embryophyta</taxon>
        <taxon>Tracheophyta</taxon>
        <taxon>Spermatophyta</taxon>
        <taxon>Magnoliopsida</taxon>
        <taxon>eudicotyledons</taxon>
        <taxon>Gunneridae</taxon>
        <taxon>Pentapetalae</taxon>
        <taxon>rosids</taxon>
        <taxon>fabids</taxon>
        <taxon>Malpighiales</taxon>
        <taxon>Rhizophoraceae</taxon>
        <taxon>Rhizophora</taxon>
    </lineage>
</organism>
<accession>A0A2P2QZL6</accession>
<dbReference type="EMBL" id="GGEC01091965">
    <property type="protein sequence ID" value="MBX72449.1"/>
    <property type="molecule type" value="Transcribed_RNA"/>
</dbReference>
<proteinExistence type="predicted"/>
<evidence type="ECO:0000313" key="1">
    <source>
        <dbReference type="EMBL" id="MBX72449.1"/>
    </source>
</evidence>